<keyword evidence="3" id="KW-0443">Lipid metabolism</keyword>
<evidence type="ECO:0000256" key="2">
    <source>
        <dbReference type="ARBA" id="ARBA00022832"/>
    </source>
</evidence>
<evidence type="ECO:0000313" key="6">
    <source>
        <dbReference type="Proteomes" id="UP000008561"/>
    </source>
</evidence>
<dbReference type="STRING" id="96561.Dole_0314"/>
<name>A8ZSW0_DESOH</name>
<dbReference type="CDD" id="cd05907">
    <property type="entry name" value="VL_LC_FACS_like"/>
    <property type="match status" value="1"/>
</dbReference>
<dbReference type="AlphaFoldDB" id="A8ZSW0"/>
<dbReference type="HOGENOM" id="CLU_000022_45_5_7"/>
<proteinExistence type="predicted"/>
<reference evidence="5 6" key="1">
    <citation type="submission" date="2007-10" db="EMBL/GenBank/DDBJ databases">
        <title>Complete sequence of Desulfococcus oleovorans Hxd3.</title>
        <authorList>
            <consortium name="US DOE Joint Genome Institute"/>
            <person name="Copeland A."/>
            <person name="Lucas S."/>
            <person name="Lapidus A."/>
            <person name="Barry K."/>
            <person name="Glavina del Rio T."/>
            <person name="Dalin E."/>
            <person name="Tice H."/>
            <person name="Pitluck S."/>
            <person name="Kiss H."/>
            <person name="Brettin T."/>
            <person name="Bruce D."/>
            <person name="Detter J.C."/>
            <person name="Han C."/>
            <person name="Schmutz J."/>
            <person name="Larimer F."/>
            <person name="Land M."/>
            <person name="Hauser L."/>
            <person name="Kyrpides N."/>
            <person name="Kim E."/>
            <person name="Wawrik B."/>
            <person name="Richardson P."/>
        </authorList>
    </citation>
    <scope>NUCLEOTIDE SEQUENCE [LARGE SCALE GENOMIC DNA]</scope>
    <source>
        <strain evidence="6">DSM 6200 / JCM 39069 / Hxd3</strain>
    </source>
</reference>
<protein>
    <submittedName>
        <fullName evidence="5">AMP-dependent synthetase and ligase</fullName>
    </submittedName>
</protein>
<gene>
    <name evidence="5" type="ordered locus">Dole_0314</name>
</gene>
<keyword evidence="2" id="KW-0276">Fatty acid metabolism</keyword>
<dbReference type="OrthoDB" id="9803968at2"/>
<dbReference type="GO" id="GO:0016020">
    <property type="term" value="C:membrane"/>
    <property type="evidence" value="ECO:0007669"/>
    <property type="project" value="TreeGrafter"/>
</dbReference>
<evidence type="ECO:0000256" key="1">
    <source>
        <dbReference type="ARBA" id="ARBA00022598"/>
    </source>
</evidence>
<dbReference type="KEGG" id="dol:Dole_0314"/>
<dbReference type="EMBL" id="CP000859">
    <property type="protein sequence ID" value="ABW66124.1"/>
    <property type="molecule type" value="Genomic_DNA"/>
</dbReference>
<dbReference type="InterPro" id="IPR000873">
    <property type="entry name" value="AMP-dep_synth/lig_dom"/>
</dbReference>
<dbReference type="PANTHER" id="PTHR43272">
    <property type="entry name" value="LONG-CHAIN-FATTY-ACID--COA LIGASE"/>
    <property type="match status" value="1"/>
</dbReference>
<dbReference type="Gene3D" id="3.40.50.12780">
    <property type="entry name" value="N-terminal domain of ligase-like"/>
    <property type="match status" value="1"/>
</dbReference>
<dbReference type="Pfam" id="PF23562">
    <property type="entry name" value="AMP-binding_C_3"/>
    <property type="match status" value="1"/>
</dbReference>
<dbReference type="InterPro" id="IPR020845">
    <property type="entry name" value="AMP-binding_CS"/>
</dbReference>
<dbReference type="PROSITE" id="PS00455">
    <property type="entry name" value="AMP_BINDING"/>
    <property type="match status" value="1"/>
</dbReference>
<dbReference type="Pfam" id="PF00501">
    <property type="entry name" value="AMP-binding"/>
    <property type="match status" value="1"/>
</dbReference>
<organism evidence="5 6">
    <name type="scientific">Desulfosudis oleivorans (strain DSM 6200 / JCM 39069 / Hxd3)</name>
    <name type="common">Desulfococcus oleovorans</name>
    <dbReference type="NCBI Taxonomy" id="96561"/>
    <lineage>
        <taxon>Bacteria</taxon>
        <taxon>Pseudomonadati</taxon>
        <taxon>Thermodesulfobacteriota</taxon>
        <taxon>Desulfobacteria</taxon>
        <taxon>Desulfobacterales</taxon>
        <taxon>Desulfosudaceae</taxon>
        <taxon>Desulfosudis</taxon>
    </lineage>
</organism>
<dbReference type="InterPro" id="IPR042099">
    <property type="entry name" value="ANL_N_sf"/>
</dbReference>
<keyword evidence="6" id="KW-1185">Reference proteome</keyword>
<dbReference type="eggNOG" id="COG1022">
    <property type="taxonomic scope" value="Bacteria"/>
</dbReference>
<keyword evidence="1 5" id="KW-0436">Ligase</keyword>
<evidence type="ECO:0000256" key="3">
    <source>
        <dbReference type="ARBA" id="ARBA00023098"/>
    </source>
</evidence>
<dbReference type="RefSeq" id="WP_012173743.1">
    <property type="nucleotide sequence ID" value="NC_009943.1"/>
</dbReference>
<dbReference type="PANTHER" id="PTHR43272:SF32">
    <property type="entry name" value="AMP-DEPENDENT SYNTHETASE_LIGASE DOMAIN-CONTAINING PROTEIN"/>
    <property type="match status" value="1"/>
</dbReference>
<feature type="domain" description="AMP-dependent synthetase/ligase" evidence="4">
    <location>
        <begin position="15"/>
        <end position="424"/>
    </location>
</feature>
<dbReference type="SUPFAM" id="SSF56801">
    <property type="entry name" value="Acetyl-CoA synthetase-like"/>
    <property type="match status" value="1"/>
</dbReference>
<evidence type="ECO:0000259" key="4">
    <source>
        <dbReference type="Pfam" id="PF00501"/>
    </source>
</evidence>
<evidence type="ECO:0000313" key="5">
    <source>
        <dbReference type="EMBL" id="ABW66124.1"/>
    </source>
</evidence>
<dbReference type="Proteomes" id="UP000008561">
    <property type="component" value="Chromosome"/>
</dbReference>
<accession>A8ZSW0</accession>
<sequence length="597" mass="66017">MAIKDYKNIHEMLKETIDARADQTAYRWFREAGVTDSITWAGFYDQVRQAAKSLIALDVNKQDKVNILSYTCYQWVLCDMAIASCNGVTVGIYQSNLPHDCKYIINHSDAVVIFAEDQKQLDKLLSIRADIPNIRKVILFKGKGTGDGWAISFDEFLALGKDVADEKLKERIDAAGPSDPAAIVYTSGTTGVPKGAVLTHDNLTFTAQSARECADIHEGDNTFLFLPLAHVFARLCVYFSVLTGTCTTFARSIDTLVDDLKASEPDWFASVPRIYEKVYAKVISGAEAKGGLALKIFRWACTVGNEISDRRLNKQPIPAGTAFKYKIATKLVFSKLQAALGGRVRWCISGAAPLNPDIAKFFHAADVLILEGLGMSENTSFTNVNRVDNYRFGWVGQPGPGIEQKIAEDGEVLFRGRNVMKEYYKMPEETAKTIAPDGWQSTGDLGEIDDQGFLQITGRKKDLIITAGGKNIAPSAIEGVIATSKYIAQVTVIGDRRKYLTALVVMDPETVAEYAQSNNIAFTDINDLGQKPEILKLIETEVAEKNKAFASFENIKKVTIVPEFTIDNGLITPTFKIKRNVVMERFAEKIDAMYPKD</sequence>
<dbReference type="GO" id="GO:0004467">
    <property type="term" value="F:long-chain fatty acid-CoA ligase activity"/>
    <property type="evidence" value="ECO:0007669"/>
    <property type="project" value="TreeGrafter"/>
</dbReference>